<comment type="caution">
    <text evidence="1">The sequence shown here is derived from an EMBL/GenBank/DDBJ whole genome shotgun (WGS) entry which is preliminary data.</text>
</comment>
<sequence>MVCARLWLLKSSSSSSPAWSDSLGCTPRTYLEQTATTIWCHSLQVAVRCHTQDSSFSLTILSRSVSGLSTTRRSAATDAPSAPV</sequence>
<evidence type="ECO:0000313" key="2">
    <source>
        <dbReference type="Proteomes" id="UP000193218"/>
    </source>
</evidence>
<dbReference type="InParanoid" id="A0A1Y1UHI9"/>
<keyword evidence="2" id="KW-1185">Reference proteome</keyword>
<proteinExistence type="predicted"/>
<accession>A0A1Y1UHI9</accession>
<reference evidence="1 2" key="1">
    <citation type="submission" date="2017-03" db="EMBL/GenBank/DDBJ databases">
        <title>Widespread Adenine N6-methylation of Active Genes in Fungi.</title>
        <authorList>
            <consortium name="DOE Joint Genome Institute"/>
            <person name="Mondo S.J."/>
            <person name="Dannebaum R.O."/>
            <person name="Kuo R.C."/>
            <person name="Louie K.B."/>
            <person name="Bewick A.J."/>
            <person name="Labutti K."/>
            <person name="Haridas S."/>
            <person name="Kuo A."/>
            <person name="Salamov A."/>
            <person name="Ahrendt S.R."/>
            <person name="Lau R."/>
            <person name="Bowen B.P."/>
            <person name="Lipzen A."/>
            <person name="Sullivan W."/>
            <person name="Andreopoulos W.B."/>
            <person name="Clum A."/>
            <person name="Lindquist E."/>
            <person name="Daum C."/>
            <person name="Northen T.R."/>
            <person name="Ramamoorthy G."/>
            <person name="Schmitz R.J."/>
            <person name="Gryganskyi A."/>
            <person name="Culley D."/>
            <person name="Magnuson J."/>
            <person name="James T.Y."/>
            <person name="O'Malley M.A."/>
            <person name="Stajich J.E."/>
            <person name="Spatafora J.W."/>
            <person name="Visel A."/>
            <person name="Grigoriev I.V."/>
        </authorList>
    </citation>
    <scope>NUCLEOTIDE SEQUENCE [LARGE SCALE GENOMIC DNA]</scope>
    <source>
        <strain evidence="1 2">NRRL Y-17943</strain>
    </source>
</reference>
<dbReference type="RefSeq" id="XP_021871013.1">
    <property type="nucleotide sequence ID" value="XM_022016042.1"/>
</dbReference>
<organism evidence="1 2">
    <name type="scientific">Kockovaella imperatae</name>
    <dbReference type="NCBI Taxonomy" id="4999"/>
    <lineage>
        <taxon>Eukaryota</taxon>
        <taxon>Fungi</taxon>
        <taxon>Dikarya</taxon>
        <taxon>Basidiomycota</taxon>
        <taxon>Agaricomycotina</taxon>
        <taxon>Tremellomycetes</taxon>
        <taxon>Tremellales</taxon>
        <taxon>Cuniculitremaceae</taxon>
        <taxon>Kockovaella</taxon>
    </lineage>
</organism>
<dbReference type="EMBL" id="NBSH01000007">
    <property type="protein sequence ID" value="ORX36944.1"/>
    <property type="molecule type" value="Genomic_DNA"/>
</dbReference>
<dbReference type="GeneID" id="33557851"/>
<name>A0A1Y1UHI9_9TREE</name>
<dbReference type="AlphaFoldDB" id="A0A1Y1UHI9"/>
<evidence type="ECO:0000313" key="1">
    <source>
        <dbReference type="EMBL" id="ORX36944.1"/>
    </source>
</evidence>
<protein>
    <submittedName>
        <fullName evidence="1">Uncharacterized protein</fullName>
    </submittedName>
</protein>
<gene>
    <name evidence="1" type="ORF">BD324DRAFT_627800</name>
</gene>
<dbReference type="Proteomes" id="UP000193218">
    <property type="component" value="Unassembled WGS sequence"/>
</dbReference>